<accession>A0AAV4MFE8</accession>
<proteinExistence type="predicted"/>
<keyword evidence="3" id="KW-1185">Reference proteome</keyword>
<evidence type="ECO:0000256" key="1">
    <source>
        <dbReference type="SAM" id="MobiDB-lite"/>
    </source>
</evidence>
<gene>
    <name evidence="2" type="ORF">CDAR_172291</name>
</gene>
<dbReference type="EMBL" id="BPLQ01000392">
    <property type="protein sequence ID" value="GIX70714.1"/>
    <property type="molecule type" value="Genomic_DNA"/>
</dbReference>
<sequence length="108" mass="12471">MFHSTKLSTDKCKCHGVETLRKRKVPAFIERETSKTKYLFDNKITSHSIWRYHSGSKDIRHSSNVLHASVYGHSRNEYSKWQNTMRSSRRSTKNHTSSAGASREEGIA</sequence>
<comment type="caution">
    <text evidence="2">The sequence shown here is derived from an EMBL/GenBank/DDBJ whole genome shotgun (WGS) entry which is preliminary data.</text>
</comment>
<evidence type="ECO:0000313" key="2">
    <source>
        <dbReference type="EMBL" id="GIX70714.1"/>
    </source>
</evidence>
<name>A0AAV4MFE8_9ARAC</name>
<reference evidence="2 3" key="1">
    <citation type="submission" date="2021-06" db="EMBL/GenBank/DDBJ databases">
        <title>Caerostris darwini draft genome.</title>
        <authorList>
            <person name="Kono N."/>
            <person name="Arakawa K."/>
        </authorList>
    </citation>
    <scope>NUCLEOTIDE SEQUENCE [LARGE SCALE GENOMIC DNA]</scope>
</reference>
<organism evidence="2 3">
    <name type="scientific">Caerostris darwini</name>
    <dbReference type="NCBI Taxonomy" id="1538125"/>
    <lineage>
        <taxon>Eukaryota</taxon>
        <taxon>Metazoa</taxon>
        <taxon>Ecdysozoa</taxon>
        <taxon>Arthropoda</taxon>
        <taxon>Chelicerata</taxon>
        <taxon>Arachnida</taxon>
        <taxon>Araneae</taxon>
        <taxon>Araneomorphae</taxon>
        <taxon>Entelegynae</taxon>
        <taxon>Araneoidea</taxon>
        <taxon>Araneidae</taxon>
        <taxon>Caerostris</taxon>
    </lineage>
</organism>
<dbReference type="AlphaFoldDB" id="A0AAV4MFE8"/>
<dbReference type="Proteomes" id="UP001054837">
    <property type="component" value="Unassembled WGS sequence"/>
</dbReference>
<feature type="region of interest" description="Disordered" evidence="1">
    <location>
        <begin position="82"/>
        <end position="108"/>
    </location>
</feature>
<evidence type="ECO:0000313" key="3">
    <source>
        <dbReference type="Proteomes" id="UP001054837"/>
    </source>
</evidence>
<protein>
    <submittedName>
        <fullName evidence="2">Uncharacterized protein</fullName>
    </submittedName>
</protein>